<reference evidence="3 4" key="1">
    <citation type="submission" date="2020-01" db="EMBL/GenBank/DDBJ databases">
        <title>Paenibacillus soybeanensis sp. nov. isolated from the nodules of soybean (Glycine max(L.) Merr).</title>
        <authorList>
            <person name="Wang H."/>
        </authorList>
    </citation>
    <scope>NUCLEOTIDE SEQUENCE [LARGE SCALE GENOMIC DNA]</scope>
    <source>
        <strain evidence="3 4">T1</strain>
    </source>
</reference>
<dbReference type="InterPro" id="IPR011044">
    <property type="entry name" value="Quino_amine_DH_bsu"/>
</dbReference>
<evidence type="ECO:0000313" key="3">
    <source>
        <dbReference type="EMBL" id="NBD23277.1"/>
    </source>
</evidence>
<feature type="chain" id="PRO_5047425252" evidence="2">
    <location>
        <begin position="24"/>
        <end position="392"/>
    </location>
</feature>
<evidence type="ECO:0000256" key="2">
    <source>
        <dbReference type="SAM" id="SignalP"/>
    </source>
</evidence>
<evidence type="ECO:0000256" key="1">
    <source>
        <dbReference type="SAM" id="MobiDB-lite"/>
    </source>
</evidence>
<evidence type="ECO:0000313" key="4">
    <source>
        <dbReference type="Proteomes" id="UP000665561"/>
    </source>
</evidence>
<organism evidence="3 4">
    <name type="scientific">Paenibacillus glycinis</name>
    <dbReference type="NCBI Taxonomy" id="2697035"/>
    <lineage>
        <taxon>Bacteria</taxon>
        <taxon>Bacillati</taxon>
        <taxon>Bacillota</taxon>
        <taxon>Bacilli</taxon>
        <taxon>Bacillales</taxon>
        <taxon>Paenibacillaceae</taxon>
        <taxon>Paenibacillus</taxon>
    </lineage>
</organism>
<sequence>MKKTSHAIALLAAVIGLSGPIGGQLASASGASPEWTYQDGYKDPVTGRSYYRAAAYERQQYVSRVVYADGSGNWYALPKPYWGFGVDNANGALRLYGNGDYLDSIGSSLYSPSHDLVTRRIDYDERSPDGKWELKVGEHYTIGSERNATGKRLLAFVKRTGDGTVREFSFTAFYSGVFWLPDNRLLAHVYSEEKRQNEIVALDPATGTTTPLVVGSFYGYDAKSGSIEFAYNEPTRKPWIYSLKTGRTRPYTKQDEPLFQAPSRPEPTSPAPLQPAAVPADLQPDNLPVAPLTESTEPEAVAVINRVSVELPAAFLEGNTGWIALQPLQHAFGVKAEKLEQYPIDRQFRLSLQGKSLFADLENSRNYGGRLYVNKSLLQKLGLKLEQLQWIP</sequence>
<name>A0ABW9XLF6_9BACL</name>
<comment type="caution">
    <text evidence="3">The sequence shown here is derived from an EMBL/GenBank/DDBJ whole genome shotgun (WGS) entry which is preliminary data.</text>
</comment>
<feature type="signal peptide" evidence="2">
    <location>
        <begin position="1"/>
        <end position="23"/>
    </location>
</feature>
<dbReference type="RefSeq" id="WP_161741699.1">
    <property type="nucleotide sequence ID" value="NZ_JAAAMV010000002.1"/>
</dbReference>
<dbReference type="EMBL" id="JAAAMV010000002">
    <property type="protein sequence ID" value="NBD23277.1"/>
    <property type="molecule type" value="Genomic_DNA"/>
</dbReference>
<gene>
    <name evidence="3" type="ORF">GT019_05290</name>
</gene>
<feature type="compositionally biased region" description="Pro residues" evidence="1">
    <location>
        <begin position="264"/>
        <end position="273"/>
    </location>
</feature>
<feature type="region of interest" description="Disordered" evidence="1">
    <location>
        <begin position="253"/>
        <end position="278"/>
    </location>
</feature>
<dbReference type="SUPFAM" id="SSF50969">
    <property type="entry name" value="YVTN repeat-like/Quinoprotein amine dehydrogenase"/>
    <property type="match status" value="1"/>
</dbReference>
<accession>A0ABW9XLF6</accession>
<dbReference type="Proteomes" id="UP000665561">
    <property type="component" value="Unassembled WGS sequence"/>
</dbReference>
<keyword evidence="4" id="KW-1185">Reference proteome</keyword>
<protein>
    <submittedName>
        <fullName evidence="3">Uncharacterized protein</fullName>
    </submittedName>
</protein>
<keyword evidence="2" id="KW-0732">Signal</keyword>
<proteinExistence type="predicted"/>